<evidence type="ECO:0000313" key="2">
    <source>
        <dbReference type="EMBL" id="RHH50021.1"/>
    </source>
</evidence>
<dbReference type="EMBL" id="QRJR01000003">
    <property type="protein sequence ID" value="RHH50021.1"/>
    <property type="molecule type" value="Genomic_DNA"/>
</dbReference>
<protein>
    <submittedName>
        <fullName evidence="2">Uncharacterized protein</fullName>
    </submittedName>
</protein>
<dbReference type="RefSeq" id="WP_118299367.1">
    <property type="nucleotide sequence ID" value="NZ_QRJR01000003.1"/>
</dbReference>
<feature type="transmembrane region" description="Helical" evidence="1">
    <location>
        <begin position="187"/>
        <end position="207"/>
    </location>
</feature>
<keyword evidence="1" id="KW-0472">Membrane</keyword>
<name>A0A414X7I7_BACOV</name>
<organism evidence="2 3">
    <name type="scientific">Bacteroides ovatus</name>
    <dbReference type="NCBI Taxonomy" id="28116"/>
    <lineage>
        <taxon>Bacteria</taxon>
        <taxon>Pseudomonadati</taxon>
        <taxon>Bacteroidota</taxon>
        <taxon>Bacteroidia</taxon>
        <taxon>Bacteroidales</taxon>
        <taxon>Bacteroidaceae</taxon>
        <taxon>Bacteroides</taxon>
    </lineage>
</organism>
<comment type="caution">
    <text evidence="2">The sequence shown here is derived from an EMBL/GenBank/DDBJ whole genome shotgun (WGS) entry which is preliminary data.</text>
</comment>
<sequence length="281" mass="32778">MNNKQIDFPDCWEEVLPAEWLYLLRLRQKLIERPKITLMDVKREWCRFVLSNRGIRRKSSIDYYVLIDELALTLGWMWSEVKGGKEVELIFSSTKNLLPEWKQYKGPLSHGSDLTFGEFRNAVMMMNGYNDTQDPSLLQALCGILYRCPGGKIGKSDFDGKYREEFKQERINFYSNRIRMMPKQVQWGVYAWFAFFCHYLLTGTFIIDGIEISFESIFTKETQDANTPKEQSLGMSGILFSVAESGIFGNIEKADDTLLLRVMMKLLDDKYKADALLKRNK</sequence>
<proteinExistence type="predicted"/>
<dbReference type="Proteomes" id="UP000283329">
    <property type="component" value="Unassembled WGS sequence"/>
</dbReference>
<gene>
    <name evidence="2" type="ORF">DW206_05120</name>
</gene>
<evidence type="ECO:0000313" key="3">
    <source>
        <dbReference type="Proteomes" id="UP000283329"/>
    </source>
</evidence>
<evidence type="ECO:0000256" key="1">
    <source>
        <dbReference type="SAM" id="Phobius"/>
    </source>
</evidence>
<keyword evidence="1" id="KW-1133">Transmembrane helix</keyword>
<reference evidence="2 3" key="1">
    <citation type="submission" date="2018-08" db="EMBL/GenBank/DDBJ databases">
        <title>A genome reference for cultivated species of the human gut microbiota.</title>
        <authorList>
            <person name="Zou Y."/>
            <person name="Xue W."/>
            <person name="Luo G."/>
        </authorList>
    </citation>
    <scope>NUCLEOTIDE SEQUENCE [LARGE SCALE GENOMIC DNA]</scope>
    <source>
        <strain evidence="2 3">AM17-48</strain>
    </source>
</reference>
<dbReference type="AlphaFoldDB" id="A0A414X7I7"/>
<accession>A0A414X7I7</accession>
<keyword evidence="1" id="KW-0812">Transmembrane</keyword>